<dbReference type="AlphaFoldDB" id="A0A9X9PZE9"/>
<evidence type="ECO:0000313" key="1">
    <source>
        <dbReference type="EMBL" id="VCW79137.1"/>
    </source>
</evidence>
<reference evidence="1 2" key="1">
    <citation type="submission" date="2018-10" db="EMBL/GenBank/DDBJ databases">
        <authorList>
            <person name="Ekblom R."/>
            <person name="Jareborg N."/>
        </authorList>
    </citation>
    <scope>NUCLEOTIDE SEQUENCE [LARGE SCALE GENOMIC DNA]</scope>
    <source>
        <tissue evidence="1">Muscle</tissue>
    </source>
</reference>
<name>A0A9X9PZE9_GULGU</name>
<organism evidence="1 2">
    <name type="scientific">Gulo gulo</name>
    <name type="common">Wolverine</name>
    <name type="synonym">Gluton</name>
    <dbReference type="NCBI Taxonomy" id="48420"/>
    <lineage>
        <taxon>Eukaryota</taxon>
        <taxon>Metazoa</taxon>
        <taxon>Chordata</taxon>
        <taxon>Craniata</taxon>
        <taxon>Vertebrata</taxon>
        <taxon>Euteleostomi</taxon>
        <taxon>Mammalia</taxon>
        <taxon>Eutheria</taxon>
        <taxon>Laurasiatheria</taxon>
        <taxon>Carnivora</taxon>
        <taxon>Caniformia</taxon>
        <taxon>Musteloidea</taxon>
        <taxon>Mustelidae</taxon>
        <taxon>Guloninae</taxon>
        <taxon>Gulo</taxon>
    </lineage>
</organism>
<proteinExistence type="predicted"/>
<gene>
    <name evidence="1" type="ORF">BN2614_LOCUS1</name>
</gene>
<comment type="caution">
    <text evidence="1">The sequence shown here is derived from an EMBL/GenBank/DDBJ whole genome shotgun (WGS) entry which is preliminary data.</text>
</comment>
<evidence type="ECO:0000313" key="2">
    <source>
        <dbReference type="Proteomes" id="UP000269945"/>
    </source>
</evidence>
<accession>A0A9X9PZE9</accession>
<keyword evidence="2" id="KW-1185">Reference proteome</keyword>
<dbReference type="EMBL" id="CYRY02011399">
    <property type="protein sequence ID" value="VCW79137.1"/>
    <property type="molecule type" value="Genomic_DNA"/>
</dbReference>
<sequence>MEGSLELRGNFCFIVRQGNSKVGMERNTVAQWSPVWCRLRGGVGPCLQFLNPGLQSSYFPCCYLDRYYPSLTHSSKFKETSIHTGV</sequence>
<dbReference type="Proteomes" id="UP000269945">
    <property type="component" value="Unassembled WGS sequence"/>
</dbReference>
<protein>
    <submittedName>
        <fullName evidence="1">Uncharacterized protein</fullName>
    </submittedName>
</protein>